<evidence type="ECO:0000313" key="2">
    <source>
        <dbReference type="EMBL" id="KAF3105973.1"/>
    </source>
</evidence>
<protein>
    <submittedName>
        <fullName evidence="2">Uncharacterized protein</fullName>
    </submittedName>
</protein>
<feature type="compositionally biased region" description="Polar residues" evidence="1">
    <location>
        <begin position="252"/>
        <end position="269"/>
    </location>
</feature>
<gene>
    <name evidence="2" type="ORF">TWF102_001874</name>
</gene>
<dbReference type="Proteomes" id="UP000475325">
    <property type="component" value="Unassembled WGS sequence"/>
</dbReference>
<comment type="caution">
    <text evidence="2">The sequence shown here is derived from an EMBL/GenBank/DDBJ whole genome shotgun (WGS) entry which is preliminary data.</text>
</comment>
<accession>A0A7C8NDZ5</accession>
<dbReference type="AlphaFoldDB" id="A0A7C8NDZ5"/>
<feature type="compositionally biased region" description="Low complexity" evidence="1">
    <location>
        <begin position="228"/>
        <end position="242"/>
    </location>
</feature>
<reference evidence="2 3" key="1">
    <citation type="submission" date="2019-06" db="EMBL/GenBank/DDBJ databases">
        <authorList>
            <person name="Palmer J.M."/>
        </authorList>
    </citation>
    <scope>NUCLEOTIDE SEQUENCE [LARGE SCALE GENOMIC DNA]</scope>
    <source>
        <strain evidence="2 3">TWF102</strain>
    </source>
</reference>
<proteinExistence type="predicted"/>
<feature type="region of interest" description="Disordered" evidence="1">
    <location>
        <begin position="193"/>
        <end position="281"/>
    </location>
</feature>
<dbReference type="EMBL" id="WIQW01000013">
    <property type="protein sequence ID" value="KAF3105973.1"/>
    <property type="molecule type" value="Genomic_DNA"/>
</dbReference>
<evidence type="ECO:0000313" key="3">
    <source>
        <dbReference type="Proteomes" id="UP000475325"/>
    </source>
</evidence>
<sequence length="281" mass="31892">MAPIATTNPIFQPYVKELKKRLHPIERAMGQLSPKLIISRDVINSVLADLLVSLQYSVHTPEYDTGQVSYLVKPILEEIRRNLRPNHERRLRWLAAFRRSLQPMHRVNEWTRGDSPTGYLAIIREDDPVFYEFLDCLRHKHMCLEYLEFEFPKLLTAADSLVKLMTGETSIYRIPAFPRLNLMGHSGRILIADFGTPQSSTPGSSSQSGQPTSRSSRSSRSDNQYTPSDSQSSQLSFESIVSTYPPLEIDRNSTNSGSPSRNLNSTPSFPMTPISPGYQYK</sequence>
<organism evidence="2 3">
    <name type="scientific">Orbilia oligospora</name>
    <name type="common">Nematode-trapping fungus</name>
    <name type="synonym">Arthrobotrys oligospora</name>
    <dbReference type="NCBI Taxonomy" id="2813651"/>
    <lineage>
        <taxon>Eukaryota</taxon>
        <taxon>Fungi</taxon>
        <taxon>Dikarya</taxon>
        <taxon>Ascomycota</taxon>
        <taxon>Pezizomycotina</taxon>
        <taxon>Orbiliomycetes</taxon>
        <taxon>Orbiliales</taxon>
        <taxon>Orbiliaceae</taxon>
        <taxon>Orbilia</taxon>
    </lineage>
</organism>
<name>A0A7C8NDZ5_ORBOL</name>
<evidence type="ECO:0000256" key="1">
    <source>
        <dbReference type="SAM" id="MobiDB-lite"/>
    </source>
</evidence>
<feature type="compositionally biased region" description="Low complexity" evidence="1">
    <location>
        <begin position="195"/>
        <end position="218"/>
    </location>
</feature>